<evidence type="ECO:0000256" key="6">
    <source>
        <dbReference type="SAM" id="Phobius"/>
    </source>
</evidence>
<dbReference type="PANTHER" id="PTHR42770">
    <property type="entry name" value="AMINO ACID TRANSPORTER-RELATED"/>
    <property type="match status" value="1"/>
</dbReference>
<keyword evidence="5 6" id="KW-0472">Membrane</keyword>
<dbReference type="PIRSF" id="PIRSF006060">
    <property type="entry name" value="AA_transporter"/>
    <property type="match status" value="1"/>
</dbReference>
<dbReference type="InterPro" id="IPR002293">
    <property type="entry name" value="AA/rel_permease1"/>
</dbReference>
<dbReference type="OrthoDB" id="259687at2"/>
<organism evidence="7 8">
    <name type="scientific">Lacipirellula limnantheis</name>
    <dbReference type="NCBI Taxonomy" id="2528024"/>
    <lineage>
        <taxon>Bacteria</taxon>
        <taxon>Pseudomonadati</taxon>
        <taxon>Planctomycetota</taxon>
        <taxon>Planctomycetia</taxon>
        <taxon>Pirellulales</taxon>
        <taxon>Lacipirellulaceae</taxon>
        <taxon>Lacipirellula</taxon>
    </lineage>
</organism>
<dbReference type="Gene3D" id="1.20.1740.10">
    <property type="entry name" value="Amino acid/polyamine transporter I"/>
    <property type="match status" value="1"/>
</dbReference>
<dbReference type="Pfam" id="PF13520">
    <property type="entry name" value="AA_permease_2"/>
    <property type="match status" value="1"/>
</dbReference>
<dbReference type="GO" id="GO:0022857">
    <property type="term" value="F:transmembrane transporter activity"/>
    <property type="evidence" value="ECO:0007669"/>
    <property type="project" value="InterPro"/>
</dbReference>
<evidence type="ECO:0000256" key="2">
    <source>
        <dbReference type="ARBA" id="ARBA00022475"/>
    </source>
</evidence>
<evidence type="ECO:0000256" key="1">
    <source>
        <dbReference type="ARBA" id="ARBA00004651"/>
    </source>
</evidence>
<evidence type="ECO:0000313" key="8">
    <source>
        <dbReference type="Proteomes" id="UP000317909"/>
    </source>
</evidence>
<dbReference type="Proteomes" id="UP000317909">
    <property type="component" value="Chromosome"/>
</dbReference>
<feature type="transmembrane region" description="Helical" evidence="6">
    <location>
        <begin position="301"/>
        <end position="328"/>
    </location>
</feature>
<accession>A0A517U5K1</accession>
<evidence type="ECO:0000256" key="5">
    <source>
        <dbReference type="ARBA" id="ARBA00023136"/>
    </source>
</evidence>
<feature type="transmembrane region" description="Helical" evidence="6">
    <location>
        <begin position="138"/>
        <end position="159"/>
    </location>
</feature>
<keyword evidence="8" id="KW-1185">Reference proteome</keyword>
<dbReference type="InterPro" id="IPR050367">
    <property type="entry name" value="APC_superfamily"/>
</dbReference>
<evidence type="ECO:0000256" key="4">
    <source>
        <dbReference type="ARBA" id="ARBA00022989"/>
    </source>
</evidence>
<dbReference type="KEGG" id="llh:I41_51560"/>
<feature type="transmembrane region" description="Helical" evidence="6">
    <location>
        <begin position="94"/>
        <end position="118"/>
    </location>
</feature>
<keyword evidence="4 6" id="KW-1133">Transmembrane helix</keyword>
<proteinExistence type="predicted"/>
<dbReference type="EMBL" id="CP036339">
    <property type="protein sequence ID" value="QDT75911.1"/>
    <property type="molecule type" value="Genomic_DNA"/>
</dbReference>
<feature type="transmembrane region" description="Helical" evidence="6">
    <location>
        <begin position="430"/>
        <end position="449"/>
    </location>
</feature>
<feature type="transmembrane region" description="Helical" evidence="6">
    <location>
        <begin position="407"/>
        <end position="424"/>
    </location>
</feature>
<feature type="transmembrane region" description="Helical" evidence="6">
    <location>
        <begin position="249"/>
        <end position="273"/>
    </location>
</feature>
<dbReference type="RefSeq" id="WP_145435677.1">
    <property type="nucleotide sequence ID" value="NZ_CP036339.1"/>
</dbReference>
<name>A0A517U5K1_9BACT</name>
<feature type="transmembrane region" description="Helical" evidence="6">
    <location>
        <begin position="166"/>
        <end position="190"/>
    </location>
</feature>
<dbReference type="AlphaFoldDB" id="A0A517U5K1"/>
<protein>
    <submittedName>
        <fullName evidence="7">Serine/threonine exchanger SteT</fullName>
    </submittedName>
</protein>
<keyword evidence="2" id="KW-1003">Cell membrane</keyword>
<keyword evidence="3 6" id="KW-0812">Transmembrane</keyword>
<feature type="transmembrane region" description="Helical" evidence="6">
    <location>
        <begin position="49"/>
        <end position="73"/>
    </location>
</feature>
<feature type="transmembrane region" description="Helical" evidence="6">
    <location>
        <begin position="377"/>
        <end position="395"/>
    </location>
</feature>
<reference evidence="7 8" key="1">
    <citation type="submission" date="2019-02" db="EMBL/GenBank/DDBJ databases">
        <title>Deep-cultivation of Planctomycetes and their phenomic and genomic characterization uncovers novel biology.</title>
        <authorList>
            <person name="Wiegand S."/>
            <person name="Jogler M."/>
            <person name="Boedeker C."/>
            <person name="Pinto D."/>
            <person name="Vollmers J."/>
            <person name="Rivas-Marin E."/>
            <person name="Kohn T."/>
            <person name="Peeters S.H."/>
            <person name="Heuer A."/>
            <person name="Rast P."/>
            <person name="Oberbeckmann S."/>
            <person name="Bunk B."/>
            <person name="Jeske O."/>
            <person name="Meyerdierks A."/>
            <person name="Storesund J.E."/>
            <person name="Kallscheuer N."/>
            <person name="Luecker S."/>
            <person name="Lage O.M."/>
            <person name="Pohl T."/>
            <person name="Merkel B.J."/>
            <person name="Hornburger P."/>
            <person name="Mueller R.-W."/>
            <person name="Bruemmer F."/>
            <person name="Labrenz M."/>
            <person name="Spormann A.M."/>
            <person name="Op den Camp H."/>
            <person name="Overmann J."/>
            <person name="Amann R."/>
            <person name="Jetten M.S.M."/>
            <person name="Mascher T."/>
            <person name="Medema M.H."/>
            <person name="Devos D.P."/>
            <person name="Kaster A.-K."/>
            <person name="Ovreas L."/>
            <person name="Rohde M."/>
            <person name="Galperin M.Y."/>
            <person name="Jogler C."/>
        </authorList>
    </citation>
    <scope>NUCLEOTIDE SEQUENCE [LARGE SCALE GENOMIC DNA]</scope>
    <source>
        <strain evidence="7 8">I41</strain>
    </source>
</reference>
<sequence>MPESHPPQLERGLNTVHATSLNVANMLGAGPFITIPLLLGAMYGPQGMIGWVVAMLVVMCDGLIWAELGAAFPGSGGTYHFLREIFKGSLWGRLLPFLFIWQFLVSGTLEVASGYIGASKFAISLAPSYRALTQDWGWNQAVTIGAPACLFVGVIYLALRQRIRSLGWLSTVLVAGVLVAVGTVIVLGALNFDPAKITFPPDAFKLDRTFVIGLGAAMTVAVYDYLGYYNICHLGEEVRNPEKTIPRAVLLSIVVVAAIYMAMNLSFIGVVPWQEAVEEGTLAHENIAGAFMTKLYGERAAAGFTLLIIWTCLAGLFAMTLGYSRILYAAAKNGDFFAPFAQLHPTKGYPWAALGLLSLLTAIFCFVPLQVVIDGAVTVRIIVQFIGQIVALHVVRRVGTHPMPFRMWLYPLPSLIALLGWLFLLATSAWPLLALLAGVYASGIAVFAVRQRWRRLNGTP</sequence>
<feature type="transmembrane region" description="Helical" evidence="6">
    <location>
        <begin position="21"/>
        <end position="43"/>
    </location>
</feature>
<comment type="subcellular location">
    <subcellularLocation>
        <location evidence="1">Cell membrane</location>
        <topology evidence="1">Multi-pass membrane protein</topology>
    </subcellularLocation>
</comment>
<dbReference type="GO" id="GO:0005886">
    <property type="term" value="C:plasma membrane"/>
    <property type="evidence" value="ECO:0007669"/>
    <property type="project" value="UniProtKB-SubCell"/>
</dbReference>
<feature type="transmembrane region" description="Helical" evidence="6">
    <location>
        <begin position="210"/>
        <end position="228"/>
    </location>
</feature>
<gene>
    <name evidence="7" type="primary">steT_2</name>
    <name evidence="7" type="ORF">I41_51560</name>
</gene>
<evidence type="ECO:0000256" key="3">
    <source>
        <dbReference type="ARBA" id="ARBA00022692"/>
    </source>
</evidence>
<feature type="transmembrane region" description="Helical" evidence="6">
    <location>
        <begin position="349"/>
        <end position="371"/>
    </location>
</feature>
<dbReference type="PANTHER" id="PTHR42770:SF7">
    <property type="entry name" value="MEMBRANE PROTEIN"/>
    <property type="match status" value="1"/>
</dbReference>
<evidence type="ECO:0000313" key="7">
    <source>
        <dbReference type="EMBL" id="QDT75911.1"/>
    </source>
</evidence>